<name>A0A9D9DSD7_9BACT</name>
<dbReference type="Proteomes" id="UP000823612">
    <property type="component" value="Unassembled WGS sequence"/>
</dbReference>
<dbReference type="AlphaFoldDB" id="A0A9D9DSD7"/>
<gene>
    <name evidence="2" type="ORF">IAB08_08400</name>
</gene>
<keyword evidence="1" id="KW-0732">Signal</keyword>
<accession>A0A9D9DSD7</accession>
<evidence type="ECO:0008006" key="4">
    <source>
        <dbReference type="Google" id="ProtNLM"/>
    </source>
</evidence>
<feature type="signal peptide" evidence="1">
    <location>
        <begin position="1"/>
        <end position="22"/>
    </location>
</feature>
<evidence type="ECO:0000256" key="1">
    <source>
        <dbReference type="SAM" id="SignalP"/>
    </source>
</evidence>
<evidence type="ECO:0000313" key="3">
    <source>
        <dbReference type="Proteomes" id="UP000823612"/>
    </source>
</evidence>
<organism evidence="2 3">
    <name type="scientific">Candidatus Pullibacteroides excrementavium</name>
    <dbReference type="NCBI Taxonomy" id="2840905"/>
    <lineage>
        <taxon>Bacteria</taxon>
        <taxon>Pseudomonadati</taxon>
        <taxon>Bacteroidota</taxon>
        <taxon>Bacteroidia</taxon>
        <taxon>Bacteroidales</taxon>
        <taxon>Candidatus Pullibacteroides</taxon>
    </lineage>
</organism>
<reference evidence="2" key="2">
    <citation type="journal article" date="2021" name="PeerJ">
        <title>Extensive microbial diversity within the chicken gut microbiome revealed by metagenomics and culture.</title>
        <authorList>
            <person name="Gilroy R."/>
            <person name="Ravi A."/>
            <person name="Getino M."/>
            <person name="Pursley I."/>
            <person name="Horton D.L."/>
            <person name="Alikhan N.F."/>
            <person name="Baker D."/>
            <person name="Gharbi K."/>
            <person name="Hall N."/>
            <person name="Watson M."/>
            <person name="Adriaenssens E.M."/>
            <person name="Foster-Nyarko E."/>
            <person name="Jarju S."/>
            <person name="Secka A."/>
            <person name="Antonio M."/>
            <person name="Oren A."/>
            <person name="Chaudhuri R.R."/>
            <person name="La Ragione R."/>
            <person name="Hildebrand F."/>
            <person name="Pallen M.J."/>
        </authorList>
    </citation>
    <scope>NUCLEOTIDE SEQUENCE</scope>
    <source>
        <strain evidence="2">2889</strain>
    </source>
</reference>
<reference evidence="2" key="1">
    <citation type="submission" date="2020-10" db="EMBL/GenBank/DDBJ databases">
        <authorList>
            <person name="Gilroy R."/>
        </authorList>
    </citation>
    <scope>NUCLEOTIDE SEQUENCE</scope>
    <source>
        <strain evidence="2">2889</strain>
    </source>
</reference>
<protein>
    <recommendedName>
        <fullName evidence="4">Outer membrane protein beta-barrel domain-containing protein</fullName>
    </recommendedName>
</protein>
<dbReference type="EMBL" id="JADIMZ010000125">
    <property type="protein sequence ID" value="MBO8433292.1"/>
    <property type="molecule type" value="Genomic_DNA"/>
</dbReference>
<sequence length="231" mass="25484">MKKSVFGFVLLAALGMANPLKAQQQGDMVITGSLGMGGNSTHYRTKVVEPGETRKSKEIVPGTFHFSIMPEFGYYVLDRLEVSLALGYDLERSDVVDQWQDKNCYDFTHLFTINPGISYHLPICEKFYYAPAFYLNIGFGSVNSQSAGRNGIEVAKEGFTAFGFGLSLLSFEIKPTEHFAISLSAGDFTYALVHAKDKEEVAGAEFSSHVTANNVDFGLNLGAKIGFKYYF</sequence>
<proteinExistence type="predicted"/>
<feature type="chain" id="PRO_5038738158" description="Outer membrane protein beta-barrel domain-containing protein" evidence="1">
    <location>
        <begin position="23"/>
        <end position="231"/>
    </location>
</feature>
<comment type="caution">
    <text evidence="2">The sequence shown here is derived from an EMBL/GenBank/DDBJ whole genome shotgun (WGS) entry which is preliminary data.</text>
</comment>
<evidence type="ECO:0000313" key="2">
    <source>
        <dbReference type="EMBL" id="MBO8433292.1"/>
    </source>
</evidence>